<dbReference type="Pfam" id="PF25151">
    <property type="entry name" value="TPR_Trm732_C"/>
    <property type="match status" value="1"/>
</dbReference>
<accession>A0A8E0RIV4</accession>
<dbReference type="Pfam" id="PF10350">
    <property type="entry name" value="DUF2428"/>
    <property type="match status" value="2"/>
</dbReference>
<dbReference type="EMBL" id="LUCM01011576">
    <property type="protein sequence ID" value="KAA0183771.1"/>
    <property type="molecule type" value="Genomic_DNA"/>
</dbReference>
<evidence type="ECO:0000259" key="4">
    <source>
        <dbReference type="Pfam" id="PF10350"/>
    </source>
</evidence>
<evidence type="ECO:0000256" key="2">
    <source>
        <dbReference type="ARBA" id="ARBA00022694"/>
    </source>
</evidence>
<sequence length="1594" mass="180417">MPKDVNTSDENLRSALECIFSQSLVSIPIFCYPYLMTERNIGRLELHFWSGYFDTIENGDFRAVEGFLDDPWNDLVRQRLIFFLSGSWNELHLLAISLAPRWWLRNLTNHSNNAVVSIFVSISLVRSWILLDSHGTLLGATEKFTSLVNFLTVCTFFCFLLVRSMDNCCEQERLLWSNLVLEPAMQYILNEQLNCTLVQEKLGCTTSSVQAIRQSRRENFVNHCLGRNFCSISLTRLPQSFRINATLPTIETPLIDWLLQHLYHTDETLEVLTESNFEHRLFMWLSLFVSHGNKNLLLLQNKLDLSLLLAGLVHADDRIRALSVSGISNLSSVILAQKKIPDQMSLRGLAASVSDLGHLFWIGFLLLHTSPNPVARKTLTSSFDELIRSARNACTAVQSNLIEDLVLDRISYSVDRSWLVDTALVPLASRQTSISCGSSGVTRQILALYWLAQFVDFQTRLWCSDVSTNRLNQSMPPANMIMFWPGMSYQRAKVLVDIAYHAIGLFNLECKNGENDLTGQWRTGYALKSLISLRSLFRDLATKLQWAFDAPETLDSFLRCLPLMKPDIQTQLFQLINQNWPQKDQPQSDTSVLNAARWLEKAMKWSDSPRWAMHTAGANLFSFLITRRGYWKSSDQLVRIDTIFIEKLRHLCDAFRRDSSNRNKLLLTAQSGTGLGASSFRELNQSILRSVFPDLPSDSSSEIKPGQSVHEDIELRPEYQHVLSWSWNTLRLCCAILARWCSFRRKLQLHLERENQQQQQHQHQLEGKHQQQRDRKHNARDLPVVDSSLYARVGFQLLHVLLHCRHRGTVEAVCDSLQLYLIAADQSSEHGQATNVAPVVFNAEDHPDVVVPSLNDGGAIRGGGDGVLITCEQVLDVCWQVLCHWAYSVTRRAAGLWPAVKAAVLAEQARGTRLSPNLLICWLERLLRLTTHSTRPNAVMEEMTDSPRALALHILRGMVADSRLRAHVQSIFSENDQSTGCSFVVEAMRRAILPGFAASEWIVSNAALQLHSALVLRITGTNSGRPAPSAAMVFRAYHPLLELCAERLDYLRDCDHNPSWIAAQLMPLLTLIVRMAPASGASSPLSARLRSSLQYFLLHNTSATIRKLAASAYLVFLPLEEYTGSASDVVQIESSTECARCLVAGIGPWPLLICPPTCCAFSDTNDKIVTANAAHGQLCLLRSWFEQPVAAVLLRERQKRFQWPVALDLVHNLLMGRHTNPGLCFLASQLCHLMTIIIVASGCQSKGNDFQATVKTWFREKMQHFIRNPHRQPFYLDSVIALARFVYQVDPDILSTSPIDLTNWPCQLVHRLLGALTESDMETKDTVLFAEPSVRYWLQYAEQCVTIKWSLFSWQVVQIWARAIQDQLADRCAQFVCLDADLSHHALKLLHTVLSTDETDSMNTDNQANALLCEAFCMTVVMTTTPSFFDQLDRWFDRLTHCAHPSSPESVRIASSEAILVWLGALEAVEELPNSPRHLHTFPVEIRHKLMSFLLSAVFDECPVVRRNCAHSIVLSLPERRAGTLYLLEPGLAKMRARPVAPLIAVTLLLEQLLPDLLADCPPDEAVRWLQVEWKRLMTSLNKRLVDEALMRER</sequence>
<dbReference type="InterPro" id="IPR051954">
    <property type="entry name" value="tRNA_methyltransferase_THADA"/>
</dbReference>
<keyword evidence="2" id="KW-0819">tRNA processing</keyword>
<feature type="region of interest" description="Disordered" evidence="3">
    <location>
        <begin position="758"/>
        <end position="778"/>
    </location>
</feature>
<dbReference type="Proteomes" id="UP000728185">
    <property type="component" value="Unassembled WGS sequence"/>
</dbReference>
<evidence type="ECO:0000313" key="7">
    <source>
        <dbReference type="Proteomes" id="UP000728185"/>
    </source>
</evidence>
<comment type="caution">
    <text evidence="6">The sequence shown here is derived from an EMBL/GenBank/DDBJ whole genome shotgun (WGS) entry which is preliminary data.</text>
</comment>
<evidence type="ECO:0000259" key="5">
    <source>
        <dbReference type="Pfam" id="PF25151"/>
    </source>
</evidence>
<reference evidence="6" key="1">
    <citation type="submission" date="2019-05" db="EMBL/GenBank/DDBJ databases">
        <title>Annotation for the trematode Fasciolopsis buski.</title>
        <authorList>
            <person name="Choi Y.-J."/>
        </authorList>
    </citation>
    <scope>NUCLEOTIDE SEQUENCE</scope>
    <source>
        <strain evidence="6">HT</strain>
        <tissue evidence="6">Whole worm</tissue>
    </source>
</reference>
<dbReference type="GO" id="GO:0030488">
    <property type="term" value="P:tRNA methylation"/>
    <property type="evidence" value="ECO:0007669"/>
    <property type="project" value="TreeGrafter"/>
</dbReference>
<organism evidence="6 7">
    <name type="scientific">Fasciolopsis buskii</name>
    <dbReference type="NCBI Taxonomy" id="27845"/>
    <lineage>
        <taxon>Eukaryota</taxon>
        <taxon>Metazoa</taxon>
        <taxon>Spiralia</taxon>
        <taxon>Lophotrochozoa</taxon>
        <taxon>Platyhelminthes</taxon>
        <taxon>Trematoda</taxon>
        <taxon>Digenea</taxon>
        <taxon>Plagiorchiida</taxon>
        <taxon>Echinostomata</taxon>
        <taxon>Echinostomatoidea</taxon>
        <taxon>Fasciolidae</taxon>
        <taxon>Fasciolopsis</taxon>
    </lineage>
</organism>
<dbReference type="SUPFAM" id="SSF48371">
    <property type="entry name" value="ARM repeat"/>
    <property type="match status" value="1"/>
</dbReference>
<gene>
    <name evidence="6" type="ORF">FBUS_00032</name>
</gene>
<evidence type="ECO:0000313" key="6">
    <source>
        <dbReference type="EMBL" id="KAA0183771.1"/>
    </source>
</evidence>
<dbReference type="InterPro" id="IPR016024">
    <property type="entry name" value="ARM-type_fold"/>
</dbReference>
<evidence type="ECO:0000256" key="1">
    <source>
        <dbReference type="ARBA" id="ARBA00010409"/>
    </source>
</evidence>
<dbReference type="PANTHER" id="PTHR14387:SF0">
    <property type="entry name" value="DUF2428 DOMAIN-CONTAINING PROTEIN"/>
    <property type="match status" value="1"/>
</dbReference>
<name>A0A8E0RIV4_9TREM</name>
<comment type="similarity">
    <text evidence="1">Belongs to the THADA family.</text>
</comment>
<dbReference type="OrthoDB" id="6614653at2759"/>
<protein>
    <recommendedName>
        <fullName evidence="8">DUF2428 domain-containing protein</fullName>
    </recommendedName>
</protein>
<dbReference type="GO" id="GO:0005829">
    <property type="term" value="C:cytosol"/>
    <property type="evidence" value="ECO:0007669"/>
    <property type="project" value="TreeGrafter"/>
</dbReference>
<feature type="domain" description="DUF2428" evidence="4">
    <location>
        <begin position="706"/>
        <end position="819"/>
    </location>
</feature>
<feature type="domain" description="tRNA (32-2'-O)-methyltransferase regulator THADA-like C-terminal TPR repeats region" evidence="5">
    <location>
        <begin position="1005"/>
        <end position="1129"/>
    </location>
</feature>
<dbReference type="InterPro" id="IPR056842">
    <property type="entry name" value="THADA-like_TPR_C"/>
</dbReference>
<evidence type="ECO:0000256" key="3">
    <source>
        <dbReference type="SAM" id="MobiDB-lite"/>
    </source>
</evidence>
<keyword evidence="7" id="KW-1185">Reference proteome</keyword>
<evidence type="ECO:0008006" key="8">
    <source>
        <dbReference type="Google" id="ProtNLM"/>
    </source>
</evidence>
<feature type="domain" description="DUF2428" evidence="4">
    <location>
        <begin position="887"/>
        <end position="973"/>
    </location>
</feature>
<dbReference type="PANTHER" id="PTHR14387">
    <property type="entry name" value="THADA/DEATH RECEPTOR INTERACTING PROTEIN"/>
    <property type="match status" value="1"/>
</dbReference>
<feature type="compositionally biased region" description="Basic and acidic residues" evidence="3">
    <location>
        <begin position="763"/>
        <end position="773"/>
    </location>
</feature>
<dbReference type="InterPro" id="IPR019442">
    <property type="entry name" value="THADA/TRM732_DUF2428"/>
</dbReference>
<proteinExistence type="inferred from homology"/>